<dbReference type="EMBL" id="JAINUF010000009">
    <property type="protein sequence ID" value="KAJ8349702.1"/>
    <property type="molecule type" value="Genomic_DNA"/>
</dbReference>
<dbReference type="Proteomes" id="UP001152622">
    <property type="component" value="Chromosome 9"/>
</dbReference>
<name>A0A9Q1IRM9_SYNKA</name>
<comment type="caution">
    <text evidence="1">The sequence shown here is derived from an EMBL/GenBank/DDBJ whole genome shotgun (WGS) entry which is preliminary data.</text>
</comment>
<sequence length="101" mass="11401">MSIANTVSYNTLKKSLDSPQRDLEHIQQQQSALEDMRTTLEDTVLLVNLHSRLINYHRTGLGIAVIDFLQVRIAYIMGAAVPLFVDVENMQVAFIVSLPFI</sequence>
<evidence type="ECO:0000313" key="1">
    <source>
        <dbReference type="EMBL" id="KAJ8349702.1"/>
    </source>
</evidence>
<evidence type="ECO:0000313" key="2">
    <source>
        <dbReference type="Proteomes" id="UP001152622"/>
    </source>
</evidence>
<organism evidence="1 2">
    <name type="scientific">Synaphobranchus kaupii</name>
    <name type="common">Kaup's arrowtooth eel</name>
    <dbReference type="NCBI Taxonomy" id="118154"/>
    <lineage>
        <taxon>Eukaryota</taxon>
        <taxon>Metazoa</taxon>
        <taxon>Chordata</taxon>
        <taxon>Craniata</taxon>
        <taxon>Vertebrata</taxon>
        <taxon>Euteleostomi</taxon>
        <taxon>Actinopterygii</taxon>
        <taxon>Neopterygii</taxon>
        <taxon>Teleostei</taxon>
        <taxon>Anguilliformes</taxon>
        <taxon>Synaphobranchidae</taxon>
        <taxon>Synaphobranchus</taxon>
    </lineage>
</organism>
<protein>
    <submittedName>
        <fullName evidence="1">Uncharacterized protein</fullName>
    </submittedName>
</protein>
<keyword evidence="2" id="KW-1185">Reference proteome</keyword>
<dbReference type="AlphaFoldDB" id="A0A9Q1IRM9"/>
<proteinExistence type="predicted"/>
<gene>
    <name evidence="1" type="ORF">SKAU_G00248320</name>
</gene>
<accession>A0A9Q1IRM9</accession>
<reference evidence="1" key="1">
    <citation type="journal article" date="2023" name="Science">
        <title>Genome structures resolve the early diversification of teleost fishes.</title>
        <authorList>
            <person name="Parey E."/>
            <person name="Louis A."/>
            <person name="Montfort J."/>
            <person name="Bouchez O."/>
            <person name="Roques C."/>
            <person name="Iampietro C."/>
            <person name="Lluch J."/>
            <person name="Castinel A."/>
            <person name="Donnadieu C."/>
            <person name="Desvignes T."/>
            <person name="Floi Bucao C."/>
            <person name="Jouanno E."/>
            <person name="Wen M."/>
            <person name="Mejri S."/>
            <person name="Dirks R."/>
            <person name="Jansen H."/>
            <person name="Henkel C."/>
            <person name="Chen W.J."/>
            <person name="Zahm M."/>
            <person name="Cabau C."/>
            <person name="Klopp C."/>
            <person name="Thompson A.W."/>
            <person name="Robinson-Rechavi M."/>
            <person name="Braasch I."/>
            <person name="Lecointre G."/>
            <person name="Bobe J."/>
            <person name="Postlethwait J.H."/>
            <person name="Berthelot C."/>
            <person name="Roest Crollius H."/>
            <person name="Guiguen Y."/>
        </authorList>
    </citation>
    <scope>NUCLEOTIDE SEQUENCE</scope>
    <source>
        <strain evidence="1">WJC10195</strain>
    </source>
</reference>